<proteinExistence type="predicted"/>
<evidence type="ECO:0008006" key="3">
    <source>
        <dbReference type="Google" id="ProtNLM"/>
    </source>
</evidence>
<dbReference type="Proteomes" id="UP000708576">
    <property type="component" value="Unassembled WGS sequence"/>
</dbReference>
<dbReference type="EMBL" id="JAGUCO010000031">
    <property type="protein sequence ID" value="MBS2100882.1"/>
    <property type="molecule type" value="Genomic_DNA"/>
</dbReference>
<comment type="caution">
    <text evidence="1">The sequence shown here is derived from an EMBL/GenBank/DDBJ whole genome shotgun (WGS) entry which is preliminary data.</text>
</comment>
<evidence type="ECO:0000313" key="2">
    <source>
        <dbReference type="Proteomes" id="UP000708576"/>
    </source>
</evidence>
<organism evidence="1 2">
    <name type="scientific">Carboxylicivirga linearis</name>
    <dbReference type="NCBI Taxonomy" id="1628157"/>
    <lineage>
        <taxon>Bacteria</taxon>
        <taxon>Pseudomonadati</taxon>
        <taxon>Bacteroidota</taxon>
        <taxon>Bacteroidia</taxon>
        <taxon>Marinilabiliales</taxon>
        <taxon>Marinilabiliaceae</taxon>
        <taxon>Carboxylicivirga</taxon>
    </lineage>
</organism>
<evidence type="ECO:0000313" key="1">
    <source>
        <dbReference type="EMBL" id="MBS2100882.1"/>
    </source>
</evidence>
<protein>
    <recommendedName>
        <fullName evidence="3">DUF3108 domain-containing protein</fullName>
    </recommendedName>
</protein>
<accession>A0ABS5K173</accession>
<keyword evidence="2" id="KW-1185">Reference proteome</keyword>
<sequence length="283" mass="32859">MKKILLITGLIILVSFTHRHSKSPNFIGKWNNTWDKESCYEFTEDGKYNILYHAWIGEDLVPVTHHFLYTAENYKAGWLLKISNAENNQFIHDIYIHFENDTMILTSFKAKKENPTEIDEIQVLVKPDKKTVSKKRSVNTSKSVFYIPENYFGLFHVLYDNSMDKEIAKNNRIYRIPDSGILSTAFEARPTDFALKRELFYRGKRNNRLSTVTISNLIEFNNAGAVSPPYCIDSVYVLTLGFNQIEGKRRAKVTDGVFVKNIESFKIDTLKNLINKKVYPAEY</sequence>
<reference evidence="1 2" key="1">
    <citation type="journal article" date="2015" name="Int. J. Syst. Evol. Microbiol.">
        <title>Carboxylicivirga linearis sp. nov., isolated from a sea cucumber culture pond.</title>
        <authorList>
            <person name="Wang F.Q."/>
            <person name="Zhou Y.X."/>
            <person name="Lin X.Z."/>
            <person name="Chen G.J."/>
            <person name="Du Z.J."/>
        </authorList>
    </citation>
    <scope>NUCLEOTIDE SEQUENCE [LARGE SCALE GENOMIC DNA]</scope>
    <source>
        <strain evidence="1 2">FB218</strain>
    </source>
</reference>
<gene>
    <name evidence="1" type="ORF">KEM10_21525</name>
</gene>
<dbReference type="RefSeq" id="WP_212219603.1">
    <property type="nucleotide sequence ID" value="NZ_JAGUCO010000031.1"/>
</dbReference>
<name>A0ABS5K173_9BACT</name>